<dbReference type="PROSITE" id="PS00591">
    <property type="entry name" value="GH10_1"/>
    <property type="match status" value="1"/>
</dbReference>
<protein>
    <recommendedName>
        <fullName evidence="10">Beta-xylanase</fullName>
        <ecNumber evidence="10">3.2.1.8</ecNumber>
    </recommendedName>
</protein>
<reference evidence="13 14" key="1">
    <citation type="submission" date="2020-03" db="EMBL/GenBank/DDBJ databases">
        <title>Genome sequence of strain Massilia sp. TW-1.</title>
        <authorList>
            <person name="Chaudhary D.K."/>
        </authorList>
    </citation>
    <scope>NUCLEOTIDE SEQUENCE [LARGE SCALE GENOMIC DNA]</scope>
    <source>
        <strain evidence="13 14">TW-1</strain>
    </source>
</reference>
<feature type="active site" description="Nucleophile" evidence="9">
    <location>
        <position position="451"/>
    </location>
</feature>
<dbReference type="InterPro" id="IPR044060">
    <property type="entry name" value="Bacterial_rp_domain"/>
</dbReference>
<dbReference type="PROSITE" id="PS51760">
    <property type="entry name" value="GH10_2"/>
    <property type="match status" value="1"/>
</dbReference>
<dbReference type="Pfam" id="PF00331">
    <property type="entry name" value="Glyco_hydro_10"/>
    <property type="match status" value="1"/>
</dbReference>
<dbReference type="EC" id="3.2.1.8" evidence="10"/>
<keyword evidence="7 10" id="KW-0326">Glycosidase</keyword>
<keyword evidence="14" id="KW-1185">Reference proteome</keyword>
<evidence type="ECO:0000256" key="10">
    <source>
        <dbReference type="RuleBase" id="RU361174"/>
    </source>
</evidence>
<feature type="signal peptide" evidence="11">
    <location>
        <begin position="1"/>
        <end position="31"/>
    </location>
</feature>
<keyword evidence="3" id="KW-0858">Xylan degradation</keyword>
<evidence type="ECO:0000256" key="1">
    <source>
        <dbReference type="ARBA" id="ARBA00000681"/>
    </source>
</evidence>
<dbReference type="InterPro" id="IPR017853">
    <property type="entry name" value="GH"/>
</dbReference>
<evidence type="ECO:0000256" key="6">
    <source>
        <dbReference type="ARBA" id="ARBA00023277"/>
    </source>
</evidence>
<dbReference type="InterPro" id="IPR001000">
    <property type="entry name" value="GH10_dom"/>
</dbReference>
<feature type="chain" id="PRO_5046167790" description="Beta-xylanase" evidence="11">
    <location>
        <begin position="32"/>
        <end position="538"/>
    </location>
</feature>
<dbReference type="PRINTS" id="PR00134">
    <property type="entry name" value="GLHYDRLASE10"/>
</dbReference>
<dbReference type="SMART" id="SM00633">
    <property type="entry name" value="Glyco_10"/>
    <property type="match status" value="1"/>
</dbReference>
<proteinExistence type="inferred from homology"/>
<sequence length="538" mass="56673">METVRSIGKWLQYLVLVGLLGLIAACGGADAAAAAQKTAGGGTSGATCNNPKPVALPTVLSGPANVCLVTSGTIDSVSSRLADTFTINGVSYANVASNIMPARINGNYYIRYVAKQGGAQLQVNGTNTTGAANYTLAIDAGIGGTTSPAPGSYSYQAGSTVTITATPAQGSSFTGWSGATTGSTNPLTITMDGNKSLTANFATQTAGMGLKSLAAFPIGVAVNAGFENNSIINSGTSAQQQAVVFPNFNQMTAGNIMKMGYLHPQETTFTFDQADAFVAFAHTNGIDVHGHTLIWHADYQVPSFMTNYTGDFAAMLKTHVQTIVSHFKGQVVSWDVVNEALADDGQPTVDNILRSSLFSQKMGQAFIDQAFVNARAVDPQVDLFYNDYNIEAGGQKTTNLLALIDGMRSRGVPITGVGFQMHVTIDWPTITAIESSLKAVADRGLKVKISELDVSMKSAYTSFTADAALRQQQRYHDIVAAYLRAVPAAQRAGITVWGVWDTDSWINQPGSPDWPLLFDGNFAPKPALQGFKDALVGN</sequence>
<dbReference type="Pfam" id="PF18998">
    <property type="entry name" value="Flg_new_2"/>
    <property type="match status" value="1"/>
</dbReference>
<keyword evidence="4 11" id="KW-0732">Signal</keyword>
<evidence type="ECO:0000256" key="3">
    <source>
        <dbReference type="ARBA" id="ARBA00022651"/>
    </source>
</evidence>
<keyword evidence="6 10" id="KW-0119">Carbohydrate metabolism</keyword>
<evidence type="ECO:0000256" key="11">
    <source>
        <dbReference type="SAM" id="SignalP"/>
    </source>
</evidence>
<keyword evidence="5 10" id="KW-0378">Hydrolase</keyword>
<evidence type="ECO:0000313" key="13">
    <source>
        <dbReference type="EMBL" id="NIA55905.1"/>
    </source>
</evidence>
<comment type="catalytic activity">
    <reaction evidence="1 10">
        <text>Endohydrolysis of (1-&gt;4)-beta-D-xylosidic linkages in xylans.</text>
        <dbReference type="EC" id="3.2.1.8"/>
    </reaction>
</comment>
<dbReference type="PROSITE" id="PS51257">
    <property type="entry name" value="PROKAR_LIPOPROTEIN"/>
    <property type="match status" value="1"/>
</dbReference>
<dbReference type="InterPro" id="IPR041438">
    <property type="entry name" value="CBM64"/>
</dbReference>
<dbReference type="Proteomes" id="UP000716322">
    <property type="component" value="Unassembled WGS sequence"/>
</dbReference>
<dbReference type="SUPFAM" id="SSF51445">
    <property type="entry name" value="(Trans)glycosidases"/>
    <property type="match status" value="1"/>
</dbReference>
<name>A0ABX0PFV3_9BURK</name>
<dbReference type="PANTHER" id="PTHR31490:SF88">
    <property type="entry name" value="BETA-XYLANASE"/>
    <property type="match status" value="1"/>
</dbReference>
<feature type="domain" description="GH10" evidence="12">
    <location>
        <begin position="221"/>
        <end position="534"/>
    </location>
</feature>
<dbReference type="EMBL" id="JAAQOM010000012">
    <property type="protein sequence ID" value="NIA55905.1"/>
    <property type="molecule type" value="Genomic_DNA"/>
</dbReference>
<evidence type="ECO:0000256" key="4">
    <source>
        <dbReference type="ARBA" id="ARBA00022729"/>
    </source>
</evidence>
<evidence type="ECO:0000259" key="12">
    <source>
        <dbReference type="PROSITE" id="PS51760"/>
    </source>
</evidence>
<comment type="similarity">
    <text evidence="2 10">Belongs to the glycosyl hydrolase 10 (cellulase F) family.</text>
</comment>
<keyword evidence="8 10" id="KW-0624">Polysaccharide degradation</keyword>
<dbReference type="Gene3D" id="3.20.20.80">
    <property type="entry name" value="Glycosidases"/>
    <property type="match status" value="1"/>
</dbReference>
<gene>
    <name evidence="13" type="ORF">HAV22_19920</name>
</gene>
<comment type="caution">
    <text evidence="13">The sequence shown here is derived from an EMBL/GenBank/DDBJ whole genome shotgun (WGS) entry which is preliminary data.</text>
</comment>
<accession>A0ABX0PFV3</accession>
<evidence type="ECO:0000256" key="8">
    <source>
        <dbReference type="ARBA" id="ARBA00023326"/>
    </source>
</evidence>
<dbReference type="PANTHER" id="PTHR31490">
    <property type="entry name" value="GLYCOSYL HYDROLASE"/>
    <property type="match status" value="1"/>
</dbReference>
<evidence type="ECO:0000256" key="2">
    <source>
        <dbReference type="ARBA" id="ARBA00007495"/>
    </source>
</evidence>
<evidence type="ECO:0000313" key="14">
    <source>
        <dbReference type="Proteomes" id="UP000716322"/>
    </source>
</evidence>
<dbReference type="InterPro" id="IPR044846">
    <property type="entry name" value="GH10"/>
</dbReference>
<evidence type="ECO:0000256" key="9">
    <source>
        <dbReference type="PROSITE-ProRule" id="PRU10061"/>
    </source>
</evidence>
<dbReference type="Pfam" id="PF18666">
    <property type="entry name" value="CBM64"/>
    <property type="match status" value="1"/>
</dbReference>
<organism evidence="13 14">
    <name type="scientific">Telluria antibiotica</name>
    <dbReference type="NCBI Taxonomy" id="2717319"/>
    <lineage>
        <taxon>Bacteria</taxon>
        <taxon>Pseudomonadati</taxon>
        <taxon>Pseudomonadota</taxon>
        <taxon>Betaproteobacteria</taxon>
        <taxon>Burkholderiales</taxon>
        <taxon>Oxalobacteraceae</taxon>
        <taxon>Telluria group</taxon>
        <taxon>Telluria</taxon>
    </lineage>
</organism>
<dbReference type="RefSeq" id="WP_166861503.1">
    <property type="nucleotide sequence ID" value="NZ_JAAQOM010000012.1"/>
</dbReference>
<evidence type="ECO:0000256" key="5">
    <source>
        <dbReference type="ARBA" id="ARBA00022801"/>
    </source>
</evidence>
<evidence type="ECO:0000256" key="7">
    <source>
        <dbReference type="ARBA" id="ARBA00023295"/>
    </source>
</evidence>
<dbReference type="InterPro" id="IPR031158">
    <property type="entry name" value="GH10_AS"/>
</dbReference>